<dbReference type="RefSeq" id="WP_194537042.1">
    <property type="nucleotide sequence ID" value="NZ_JACEFB010000002.1"/>
</dbReference>
<keyword evidence="2" id="KW-1185">Reference proteome</keyword>
<dbReference type="EMBL" id="JACEFB010000002">
    <property type="protein sequence ID" value="MBA2225638.1"/>
    <property type="molecule type" value="Genomic_DNA"/>
</dbReference>
<proteinExistence type="predicted"/>
<protein>
    <submittedName>
        <fullName evidence="1">Uncharacterized protein</fullName>
    </submittedName>
</protein>
<dbReference type="Proteomes" id="UP000542342">
    <property type="component" value="Unassembled WGS sequence"/>
</dbReference>
<gene>
    <name evidence="1" type="ORF">H0921_05620</name>
</gene>
<organism evidence="1 2">
    <name type="scientific">Thermogemmata fonticola</name>
    <dbReference type="NCBI Taxonomy" id="2755323"/>
    <lineage>
        <taxon>Bacteria</taxon>
        <taxon>Pseudomonadati</taxon>
        <taxon>Planctomycetota</taxon>
        <taxon>Planctomycetia</taxon>
        <taxon>Gemmatales</taxon>
        <taxon>Gemmataceae</taxon>
        <taxon>Thermogemmata</taxon>
    </lineage>
</organism>
<evidence type="ECO:0000313" key="2">
    <source>
        <dbReference type="Proteomes" id="UP000542342"/>
    </source>
</evidence>
<name>A0A7V9AB40_9BACT</name>
<evidence type="ECO:0000313" key="1">
    <source>
        <dbReference type="EMBL" id="MBA2225638.1"/>
    </source>
</evidence>
<dbReference type="AlphaFoldDB" id="A0A7V9AB40"/>
<comment type="caution">
    <text evidence="1">The sequence shown here is derived from an EMBL/GenBank/DDBJ whole genome shotgun (WGS) entry which is preliminary data.</text>
</comment>
<accession>A0A7V9AB40</accession>
<reference evidence="1 2" key="1">
    <citation type="submission" date="2020-07" db="EMBL/GenBank/DDBJ databases">
        <title>Thermogemmata thermophila gen. nov., sp. nov., a novel moderate thermophilic planctomycete from a Kamchatka hot spring.</title>
        <authorList>
            <person name="Elcheninov A.G."/>
            <person name="Podosokorskaya O.A."/>
            <person name="Kovaleva O.L."/>
            <person name="Novikov A."/>
            <person name="Bonch-Osmolovskaya E.A."/>
            <person name="Toshchakov S.V."/>
            <person name="Kublanov I.V."/>
        </authorList>
    </citation>
    <scope>NUCLEOTIDE SEQUENCE [LARGE SCALE GENOMIC DNA]</scope>
    <source>
        <strain evidence="1 2">2918</strain>
    </source>
</reference>
<sequence>MFVPAYCLCWSLLGAGEGPAGPVRVTVVVILASSAAGPIDPALEELAREVRKREPKLRSFRLAAVEAQSIPVGQQGLFTLVEKQQAQVRIDTSPDARGRVRLTVSAPGVEQLSYTCVCDKYFPVVTPYRTRNGETLIIAIMAKPCTLTPANPPGGERKKADH</sequence>